<keyword evidence="2" id="KW-1185">Reference proteome</keyword>
<proteinExistence type="predicted"/>
<dbReference type="EMBL" id="FMZH01000001">
    <property type="protein sequence ID" value="SDC25742.1"/>
    <property type="molecule type" value="Genomic_DNA"/>
</dbReference>
<organism evidence="1 2">
    <name type="scientific">Pedobacter soli</name>
    <dbReference type="NCBI Taxonomy" id="390242"/>
    <lineage>
        <taxon>Bacteria</taxon>
        <taxon>Pseudomonadati</taxon>
        <taxon>Bacteroidota</taxon>
        <taxon>Sphingobacteriia</taxon>
        <taxon>Sphingobacteriales</taxon>
        <taxon>Sphingobacteriaceae</taxon>
        <taxon>Pedobacter</taxon>
    </lineage>
</organism>
<name>A0A1G6K3W8_9SPHI</name>
<dbReference type="Proteomes" id="UP000199455">
    <property type="component" value="Unassembled WGS sequence"/>
</dbReference>
<evidence type="ECO:0000313" key="2">
    <source>
        <dbReference type="Proteomes" id="UP000199455"/>
    </source>
</evidence>
<evidence type="ECO:0000313" key="1">
    <source>
        <dbReference type="EMBL" id="SDC25742.1"/>
    </source>
</evidence>
<dbReference type="AlphaFoldDB" id="A0A1G6K3W8"/>
<protein>
    <submittedName>
        <fullName evidence="1">Uncharacterized protein</fullName>
    </submittedName>
</protein>
<gene>
    <name evidence="1" type="ORF">SAMN04488024_101650</name>
</gene>
<dbReference type="RefSeq" id="WP_090764406.1">
    <property type="nucleotide sequence ID" value="NZ_FMZH01000001.1"/>
</dbReference>
<accession>A0A1G6K3W8</accession>
<dbReference type="STRING" id="390242.SAMN04488024_101650"/>
<reference evidence="2" key="1">
    <citation type="submission" date="2016-10" db="EMBL/GenBank/DDBJ databases">
        <authorList>
            <person name="Varghese N."/>
            <person name="Submissions S."/>
        </authorList>
    </citation>
    <scope>NUCLEOTIDE SEQUENCE [LARGE SCALE GENOMIC DNA]</scope>
    <source>
        <strain evidence="2">DSM 18609</strain>
    </source>
</reference>
<sequence length="119" mass="13359">METTVLELTPDLEMELVPKNYPYTKDKVPLGSYSAKLDFMLWSKSGLAINCFFTLMDLQGKISLSVYSKAADQHRYMAGQTEVRYLPFGAIVELAVEANEIGKPVLKDMTVKCSKQKCP</sequence>